<dbReference type="EMBL" id="QAOG01000005">
    <property type="protein sequence ID" value="PTQ59362.1"/>
    <property type="molecule type" value="Genomic_DNA"/>
</dbReference>
<keyword evidence="1" id="KW-0472">Membrane</keyword>
<accession>A0A2T5GJ75</accession>
<evidence type="ECO:0000313" key="2">
    <source>
        <dbReference type="EMBL" id="PTQ59362.1"/>
    </source>
</evidence>
<evidence type="ECO:0000256" key="1">
    <source>
        <dbReference type="SAM" id="Phobius"/>
    </source>
</evidence>
<keyword evidence="1" id="KW-0812">Transmembrane</keyword>
<feature type="transmembrane region" description="Helical" evidence="1">
    <location>
        <begin position="32"/>
        <end position="50"/>
    </location>
</feature>
<comment type="caution">
    <text evidence="2">The sequence shown here is derived from an EMBL/GenBank/DDBJ whole genome shotgun (WGS) entry which is preliminary data.</text>
</comment>
<dbReference type="AlphaFoldDB" id="A0A2T5GJ75"/>
<proteinExistence type="predicted"/>
<dbReference type="Proteomes" id="UP000244189">
    <property type="component" value="Unassembled WGS sequence"/>
</dbReference>
<reference evidence="2 3" key="1">
    <citation type="submission" date="2018-04" db="EMBL/GenBank/DDBJ databases">
        <title>Genomic Encyclopedia of Type Strains, Phase III (KMG-III): the genomes of soil and plant-associated and newly described type strains.</title>
        <authorList>
            <person name="Whitman W."/>
        </authorList>
    </citation>
    <scope>NUCLEOTIDE SEQUENCE [LARGE SCALE GENOMIC DNA]</scope>
    <source>
        <strain evidence="2 3">MA101b</strain>
    </source>
</reference>
<protein>
    <submittedName>
        <fullName evidence="2">Uncharacterized protein</fullName>
    </submittedName>
</protein>
<name>A0A2T5GJ75_9SPHN</name>
<feature type="transmembrane region" description="Helical" evidence="1">
    <location>
        <begin position="6"/>
        <end position="25"/>
    </location>
</feature>
<gene>
    <name evidence="2" type="ORF">C8J26_3106</name>
</gene>
<organism evidence="2 3">
    <name type="scientific">Sphingomonas aurantiaca</name>
    <dbReference type="NCBI Taxonomy" id="185949"/>
    <lineage>
        <taxon>Bacteria</taxon>
        <taxon>Pseudomonadati</taxon>
        <taxon>Pseudomonadota</taxon>
        <taxon>Alphaproteobacteria</taxon>
        <taxon>Sphingomonadales</taxon>
        <taxon>Sphingomonadaceae</taxon>
        <taxon>Sphingomonas</taxon>
    </lineage>
</organism>
<keyword evidence="3" id="KW-1185">Reference proteome</keyword>
<evidence type="ECO:0000313" key="3">
    <source>
        <dbReference type="Proteomes" id="UP000244189"/>
    </source>
</evidence>
<keyword evidence="1" id="KW-1133">Transmembrane helix</keyword>
<sequence length="61" mass="6584">MPISLADFAVAIVLLFGVPLLLVLVAKRNRRWAAWCGAWISVFILVGNAVEKLATGQSGLF</sequence>
<dbReference type="RefSeq" id="WP_107959117.1">
    <property type="nucleotide sequence ID" value="NZ_QAOG01000005.1"/>
</dbReference>